<feature type="signal peptide" evidence="1">
    <location>
        <begin position="1"/>
        <end position="16"/>
    </location>
</feature>
<name>A0A815LPK1_9BILA</name>
<organism evidence="3 5">
    <name type="scientific">Didymodactylos carnosus</name>
    <dbReference type="NCBI Taxonomy" id="1234261"/>
    <lineage>
        <taxon>Eukaryota</taxon>
        <taxon>Metazoa</taxon>
        <taxon>Spiralia</taxon>
        <taxon>Gnathifera</taxon>
        <taxon>Rotifera</taxon>
        <taxon>Eurotatoria</taxon>
        <taxon>Bdelloidea</taxon>
        <taxon>Philodinida</taxon>
        <taxon>Philodinidae</taxon>
        <taxon>Didymodactylos</taxon>
    </lineage>
</organism>
<dbReference type="InterPro" id="IPR052907">
    <property type="entry name" value="Beta-lactamase/esterase"/>
</dbReference>
<dbReference type="InterPro" id="IPR001466">
    <property type="entry name" value="Beta-lactam-related"/>
</dbReference>
<evidence type="ECO:0000259" key="2">
    <source>
        <dbReference type="Pfam" id="PF00144"/>
    </source>
</evidence>
<dbReference type="AlphaFoldDB" id="A0A815LPK1"/>
<evidence type="ECO:0000313" key="3">
    <source>
        <dbReference type="EMBL" id="CAF1410284.1"/>
    </source>
</evidence>
<dbReference type="PANTHER" id="PTHR43319:SF3">
    <property type="entry name" value="BETA-LACTAMASE-RELATED DOMAIN-CONTAINING PROTEIN"/>
    <property type="match status" value="1"/>
</dbReference>
<comment type="caution">
    <text evidence="3">The sequence shown here is derived from an EMBL/GenBank/DDBJ whole genome shotgun (WGS) entry which is preliminary data.</text>
</comment>
<evidence type="ECO:0000313" key="4">
    <source>
        <dbReference type="EMBL" id="CAF4299276.1"/>
    </source>
</evidence>
<dbReference type="Proteomes" id="UP000663829">
    <property type="component" value="Unassembled WGS sequence"/>
</dbReference>
<dbReference type="EMBL" id="CAJOBC010083278">
    <property type="protein sequence ID" value="CAF4299276.1"/>
    <property type="molecule type" value="Genomic_DNA"/>
</dbReference>
<keyword evidence="1" id="KW-0732">Signal</keyword>
<dbReference type="Proteomes" id="UP000681722">
    <property type="component" value="Unassembled WGS sequence"/>
</dbReference>
<dbReference type="EMBL" id="CAJNOQ010017856">
    <property type="protein sequence ID" value="CAF1410284.1"/>
    <property type="molecule type" value="Genomic_DNA"/>
</dbReference>
<gene>
    <name evidence="3" type="ORF">GPM918_LOCUS33481</name>
    <name evidence="4" type="ORF">SRO942_LOCUS34164</name>
</gene>
<dbReference type="Gene3D" id="3.40.710.10">
    <property type="entry name" value="DD-peptidase/beta-lactamase superfamily"/>
    <property type="match status" value="1"/>
</dbReference>
<evidence type="ECO:0000313" key="5">
    <source>
        <dbReference type="Proteomes" id="UP000663829"/>
    </source>
</evidence>
<protein>
    <recommendedName>
        <fullName evidence="2">Beta-lactamase-related domain-containing protein</fullName>
    </recommendedName>
</protein>
<proteinExistence type="predicted"/>
<keyword evidence="5" id="KW-1185">Reference proteome</keyword>
<feature type="domain" description="Beta-lactamase-related" evidence="2">
    <location>
        <begin position="44"/>
        <end position="391"/>
    </location>
</feature>
<dbReference type="OrthoDB" id="5946976at2759"/>
<dbReference type="SUPFAM" id="SSF56601">
    <property type="entry name" value="beta-lactamase/transpeptidase-like"/>
    <property type="match status" value="1"/>
</dbReference>
<feature type="chain" id="PRO_5035606673" description="Beta-lactamase-related domain-containing protein" evidence="1">
    <location>
        <begin position="17"/>
        <end position="409"/>
    </location>
</feature>
<reference evidence="3" key="1">
    <citation type="submission" date="2021-02" db="EMBL/GenBank/DDBJ databases">
        <authorList>
            <person name="Nowell W R."/>
        </authorList>
    </citation>
    <scope>NUCLEOTIDE SEQUENCE</scope>
</reference>
<sequence>MRFILIGSALVCFAISFKLDLSDPDYNIGGTVKKGWEPLRDLFQENFENELDLGASLAIYHQGELVVDLWGGWFDEQKTKPYDNDTLQLVFSTSKGLVATAVALCVQRHLLNYTDMVTKYWPEYGQNGKENTTVADIMSHRAGLPVLSNTNMSVDDYLDWYSMIHALEKHRPYWVPGTQHGYHALTYGWLAGELVRRVDTKQRTLGQFIRDEISKQTQSEFYIGLPEEYERRVSPLVMKPSEQQVLNAENNLLLQALTEDPLAGLLEFNDPKVHRAEIPAGNGITNARSLARIYASLIGDSNNSKQLLNAMILKQATKSNTPENELDQIFNTPTTFGMGFQTYGPVFNLLGPGTFGHNGAGGSIGMASPPLNLSFAYVMNRLDRESSSAIDPRIKPIIDKISLIVHNQD</sequence>
<evidence type="ECO:0000256" key="1">
    <source>
        <dbReference type="SAM" id="SignalP"/>
    </source>
</evidence>
<accession>A0A815LPK1</accession>
<dbReference type="Pfam" id="PF00144">
    <property type="entry name" value="Beta-lactamase"/>
    <property type="match status" value="1"/>
</dbReference>
<dbReference type="PANTHER" id="PTHR43319">
    <property type="entry name" value="BETA-LACTAMASE-RELATED"/>
    <property type="match status" value="1"/>
</dbReference>
<dbReference type="InterPro" id="IPR012338">
    <property type="entry name" value="Beta-lactam/transpept-like"/>
</dbReference>